<gene>
    <name evidence="2" type="primary">Znf469</name>
    <name evidence="2" type="ORF">FOF47_R06611</name>
</gene>
<feature type="non-terminal residue" evidence="2">
    <location>
        <position position="608"/>
    </location>
</feature>
<dbReference type="Proteomes" id="UP000475037">
    <property type="component" value="Unassembled WGS sequence"/>
</dbReference>
<dbReference type="PANTHER" id="PTHR21465">
    <property type="entry name" value="ZINC FINGER PROTEIN 469"/>
    <property type="match status" value="1"/>
</dbReference>
<sequence>PGDLGCATPQPGAAHPAPSPFSESTATFPDSLHKSLTKALPERPPSAHEGLASPRGPPNSLPQRHFPGQAYGSPGASGVSSSPGSLDTELGAPGPLPTRLPPLWDPAATPYPTPPLGPPATARNAFFEGQPGLGQCLGLPQTPPLPWAQVLPAAGPSPHRVEVLSRLPFPQGGPEWPGGGQGAPGAAVGKTAGPGEKLAVLRSSPGQRGGSPGLFPYNGLKDPAAQPLFFAVAQPVVGASPCQSPLPSPAANTASSSSCSSLSPLPSSPANPSSEESQLPGPLGPPAFFHPPPRAQETGSPYPSPEPPHTVPIHYQPECLRAFPFPTDGLGAEGTFKCLEETPFPGAGPEGGGRGLEGFPREPPPYPAHHFPLSSASLDQLDVLLTCRQCDQNYGSLAAFLGHRQFCSALLARAKDGPRQPPGAPADPGLLGPTKAAPFLPTGDVRADGKDDPLRTSFLPGLAAAPFPLPAGGLDPEDDAKLDSLITEALNGLGYQSDTPEIDSSFIDVFADEEPSGPRGPGAGQPPRTRVGTAPESKAQAPLPAGATPPEPPGPPPGSRSPPTRSRPQTRSLGPAPADADGAGPAQHRRGKRFKLLQKGLDTASTTK</sequence>
<feature type="region of interest" description="Disordered" evidence="1">
    <location>
        <begin position="415"/>
        <end position="453"/>
    </location>
</feature>
<feature type="compositionally biased region" description="Low complexity" evidence="1">
    <location>
        <begin position="249"/>
        <end position="274"/>
    </location>
</feature>
<feature type="region of interest" description="Disordered" evidence="1">
    <location>
        <begin position="1"/>
        <end position="128"/>
    </location>
</feature>
<feature type="compositionally biased region" description="Basic residues" evidence="1">
    <location>
        <begin position="587"/>
        <end position="596"/>
    </location>
</feature>
<accession>A0A6G1B9R8</accession>
<protein>
    <submittedName>
        <fullName evidence="2">ZN469 protein</fullName>
    </submittedName>
</protein>
<feature type="region of interest" description="Disordered" evidence="1">
    <location>
        <begin position="240"/>
        <end position="311"/>
    </location>
</feature>
<feature type="region of interest" description="Disordered" evidence="1">
    <location>
        <begin position="511"/>
        <end position="608"/>
    </location>
</feature>
<dbReference type="InterPro" id="IPR039270">
    <property type="entry name" value="ZNF469"/>
</dbReference>
<feature type="compositionally biased region" description="Low complexity" evidence="1">
    <location>
        <begin position="561"/>
        <end position="586"/>
    </location>
</feature>
<dbReference type="AlphaFoldDB" id="A0A6G1B9R8"/>
<feature type="compositionally biased region" description="Pro residues" evidence="1">
    <location>
        <begin position="94"/>
        <end position="118"/>
    </location>
</feature>
<name>A0A6G1B9R8_CROCR</name>
<feature type="compositionally biased region" description="Low complexity" evidence="1">
    <location>
        <begin position="72"/>
        <end position="85"/>
    </location>
</feature>
<reference evidence="2 3" key="1">
    <citation type="submission" date="2019-11" db="EMBL/GenBank/DDBJ databases">
        <authorList>
            <person name="Yang C."/>
            <person name="Li F."/>
        </authorList>
    </citation>
    <scope>NUCLEOTIDE SEQUENCE [LARGE SCALE GENOMIC DNA]</scope>
    <source>
        <strain evidence="2">KB4526</strain>
        <tissue evidence="2">Muscle</tissue>
    </source>
</reference>
<organism evidence="2 3">
    <name type="scientific">Crocuta crocuta</name>
    <name type="common">Spotted hyena</name>
    <dbReference type="NCBI Taxonomy" id="9678"/>
    <lineage>
        <taxon>Eukaryota</taxon>
        <taxon>Metazoa</taxon>
        <taxon>Chordata</taxon>
        <taxon>Craniata</taxon>
        <taxon>Vertebrata</taxon>
        <taxon>Euteleostomi</taxon>
        <taxon>Mammalia</taxon>
        <taxon>Eutheria</taxon>
        <taxon>Laurasiatheria</taxon>
        <taxon>Carnivora</taxon>
        <taxon>Feliformia</taxon>
        <taxon>Hyaenidae</taxon>
        <taxon>Crocuta</taxon>
    </lineage>
</organism>
<proteinExistence type="predicted"/>
<feature type="non-terminal residue" evidence="2">
    <location>
        <position position="1"/>
    </location>
</feature>
<comment type="caution">
    <text evidence="2">The sequence shown here is derived from an EMBL/GenBank/DDBJ whole genome shotgun (WGS) entry which is preliminary data.</text>
</comment>
<evidence type="ECO:0000313" key="3">
    <source>
        <dbReference type="Proteomes" id="UP000475037"/>
    </source>
</evidence>
<evidence type="ECO:0000313" key="2">
    <source>
        <dbReference type="EMBL" id="KAF0884749.1"/>
    </source>
</evidence>
<dbReference type="PANTHER" id="PTHR21465:SF2">
    <property type="entry name" value="ZINC FINGER PROTEIN 469"/>
    <property type="match status" value="1"/>
</dbReference>
<dbReference type="EMBL" id="VOAJ01001468">
    <property type="protein sequence ID" value="KAF0884749.1"/>
    <property type="molecule type" value="Genomic_DNA"/>
</dbReference>
<evidence type="ECO:0000256" key="1">
    <source>
        <dbReference type="SAM" id="MobiDB-lite"/>
    </source>
</evidence>
<feature type="compositionally biased region" description="Pro residues" evidence="1">
    <location>
        <begin position="282"/>
        <end position="294"/>
    </location>
</feature>
<feature type="compositionally biased region" description="Pro residues" evidence="1">
    <location>
        <begin position="547"/>
        <end position="560"/>
    </location>
</feature>
<keyword evidence="3" id="KW-1185">Reference proteome</keyword>